<dbReference type="Proteomes" id="UP000051036">
    <property type="component" value="Unassembled WGS sequence"/>
</dbReference>
<name>A0A0R1UIH1_9LACO</name>
<sequence length="216" mass="25109">MAVNSVIGLLDPETKIVKFIECYMNGAFDYNGAILWASYSDDIEKVRRLISLGELLSLGDHTSTPNVVKKYGINYRTNPDFQALTPKEKDEITTGLFDYTVAFHRDGKEDAISIFEESIEKYCQRQDYLYLAVPDSEGGVTWYGRGFKGEYHSDTSFHGFEKLEIIIMQLRLIIDQIKNLKELGYNREDAEKFFRKCKYALSDNELNQWVSRHWRI</sequence>
<evidence type="ECO:0000313" key="1">
    <source>
        <dbReference type="EMBL" id="KRL91011.1"/>
    </source>
</evidence>
<proteinExistence type="predicted"/>
<dbReference type="OrthoDB" id="9803716at2"/>
<evidence type="ECO:0000313" key="2">
    <source>
        <dbReference type="Proteomes" id="UP000051036"/>
    </source>
</evidence>
<dbReference type="PATRIC" id="fig|1423763.3.peg.1321"/>
<comment type="caution">
    <text evidence="1">The sequence shown here is derived from an EMBL/GenBank/DDBJ whole genome shotgun (WGS) entry which is preliminary data.</text>
</comment>
<gene>
    <name evidence="1" type="ORF">FC46_GL001304</name>
</gene>
<organism evidence="1 2">
    <name type="scientific">Lactobacillus kalixensis DSM 16043</name>
    <dbReference type="NCBI Taxonomy" id="1423763"/>
    <lineage>
        <taxon>Bacteria</taxon>
        <taxon>Bacillati</taxon>
        <taxon>Bacillota</taxon>
        <taxon>Bacilli</taxon>
        <taxon>Lactobacillales</taxon>
        <taxon>Lactobacillaceae</taxon>
        <taxon>Lactobacillus</taxon>
    </lineage>
</organism>
<dbReference type="EMBL" id="AZFM01000004">
    <property type="protein sequence ID" value="KRL91011.1"/>
    <property type="molecule type" value="Genomic_DNA"/>
</dbReference>
<dbReference type="RefSeq" id="WP_057797397.1">
    <property type="nucleotide sequence ID" value="NZ_AZFM01000004.1"/>
</dbReference>
<dbReference type="AlphaFoldDB" id="A0A0R1UIH1"/>
<dbReference type="STRING" id="1423763.FC46_GL001304"/>
<keyword evidence="2" id="KW-1185">Reference proteome</keyword>
<reference evidence="1 2" key="1">
    <citation type="journal article" date="2015" name="Genome Announc.">
        <title>Expanding the biotechnology potential of lactobacilli through comparative genomics of 213 strains and associated genera.</title>
        <authorList>
            <person name="Sun Z."/>
            <person name="Harris H.M."/>
            <person name="McCann A."/>
            <person name="Guo C."/>
            <person name="Argimon S."/>
            <person name="Zhang W."/>
            <person name="Yang X."/>
            <person name="Jeffery I.B."/>
            <person name="Cooney J.C."/>
            <person name="Kagawa T.F."/>
            <person name="Liu W."/>
            <person name="Song Y."/>
            <person name="Salvetti E."/>
            <person name="Wrobel A."/>
            <person name="Rasinkangas P."/>
            <person name="Parkhill J."/>
            <person name="Rea M.C."/>
            <person name="O'Sullivan O."/>
            <person name="Ritari J."/>
            <person name="Douillard F.P."/>
            <person name="Paul Ross R."/>
            <person name="Yang R."/>
            <person name="Briner A.E."/>
            <person name="Felis G.E."/>
            <person name="de Vos W.M."/>
            <person name="Barrangou R."/>
            <person name="Klaenhammer T.R."/>
            <person name="Caufield P.W."/>
            <person name="Cui Y."/>
            <person name="Zhang H."/>
            <person name="O'Toole P.W."/>
        </authorList>
    </citation>
    <scope>NUCLEOTIDE SEQUENCE [LARGE SCALE GENOMIC DNA]</scope>
    <source>
        <strain evidence="1 2">DSM 16043</strain>
    </source>
</reference>
<accession>A0A0R1UIH1</accession>
<protein>
    <submittedName>
        <fullName evidence="1">Uncharacterized protein</fullName>
    </submittedName>
</protein>